<reference evidence="2 3" key="1">
    <citation type="submission" date="2019-08" db="EMBL/GenBank/DDBJ databases">
        <title>The genome of the soybean aphid Biotype 1, its phylome, world population structure and adaptation to the North American continent.</title>
        <authorList>
            <person name="Giordano R."/>
            <person name="Donthu R.K."/>
            <person name="Hernandez A.G."/>
            <person name="Wright C.L."/>
            <person name="Zimin A.V."/>
        </authorList>
    </citation>
    <scope>NUCLEOTIDE SEQUENCE [LARGE SCALE GENOMIC DNA]</scope>
    <source>
        <tissue evidence="2">Whole aphids</tissue>
    </source>
</reference>
<accession>A0A6G0U8B4</accession>
<keyword evidence="3" id="KW-1185">Reference proteome</keyword>
<name>A0A6G0U8B4_APHGL</name>
<evidence type="ECO:0000256" key="1">
    <source>
        <dbReference type="SAM" id="Phobius"/>
    </source>
</evidence>
<organism evidence="2 3">
    <name type="scientific">Aphis glycines</name>
    <name type="common">Soybean aphid</name>
    <dbReference type="NCBI Taxonomy" id="307491"/>
    <lineage>
        <taxon>Eukaryota</taxon>
        <taxon>Metazoa</taxon>
        <taxon>Ecdysozoa</taxon>
        <taxon>Arthropoda</taxon>
        <taxon>Hexapoda</taxon>
        <taxon>Insecta</taxon>
        <taxon>Pterygota</taxon>
        <taxon>Neoptera</taxon>
        <taxon>Paraneoptera</taxon>
        <taxon>Hemiptera</taxon>
        <taxon>Sternorrhyncha</taxon>
        <taxon>Aphidomorpha</taxon>
        <taxon>Aphidoidea</taxon>
        <taxon>Aphididae</taxon>
        <taxon>Aphidini</taxon>
        <taxon>Aphis</taxon>
        <taxon>Aphis</taxon>
    </lineage>
</organism>
<protein>
    <submittedName>
        <fullName evidence="2">Uncharacterized protein</fullName>
    </submittedName>
</protein>
<gene>
    <name evidence="2" type="ORF">AGLY_000914</name>
</gene>
<dbReference type="AlphaFoldDB" id="A0A6G0U8B4"/>
<proteinExistence type="predicted"/>
<sequence>MKAPPTTRLAFVIRIHRFNRIHKRFSTNNLPILYLYFLLLMMVSSNKQRVRIIITTVFYIQTDAHTVTNFIELFFDILFCFFIAIVFCFILRNFLKIFYYKRRRTTRRSSVVARILSILSKRIQVEGCAYARVCEYVRSIVCIILLYFTRIHQTTQFRTLRLVNVKCISYKIVRGRQYGRIDFDRPFRGFPANPEPLRLLRRQTCRRNIIQIIQNIYTIHHNIIIFFNCIKSYKRPITDLNHKQRYGDGRDWIEEWDRIYDANSYVIHSDKCNSN</sequence>
<keyword evidence="1" id="KW-0472">Membrane</keyword>
<evidence type="ECO:0000313" key="3">
    <source>
        <dbReference type="Proteomes" id="UP000475862"/>
    </source>
</evidence>
<keyword evidence="1" id="KW-1133">Transmembrane helix</keyword>
<dbReference type="Proteomes" id="UP000475862">
    <property type="component" value="Unassembled WGS sequence"/>
</dbReference>
<keyword evidence="1" id="KW-0812">Transmembrane</keyword>
<comment type="caution">
    <text evidence="2">The sequence shown here is derived from an EMBL/GenBank/DDBJ whole genome shotgun (WGS) entry which is preliminary data.</text>
</comment>
<dbReference type="EMBL" id="VYZN01000001">
    <property type="protein sequence ID" value="KAE9545371.1"/>
    <property type="molecule type" value="Genomic_DNA"/>
</dbReference>
<feature type="transmembrane region" description="Helical" evidence="1">
    <location>
        <begin position="25"/>
        <end position="43"/>
    </location>
</feature>
<evidence type="ECO:0000313" key="2">
    <source>
        <dbReference type="EMBL" id="KAE9545371.1"/>
    </source>
</evidence>
<feature type="transmembrane region" description="Helical" evidence="1">
    <location>
        <begin position="73"/>
        <end position="95"/>
    </location>
</feature>